<sequence>MALFSKGKEVFGCPMDGEVRPLDETPDRAFADGLLGDGVVIFPSGDKVFAPSAAKVNFTFPTRHAVGLETKSGYEYLIHVGINTNQLKGEGFHIYVEPGDYVNKGQLLLEFDQKLLKEKNLSEATPIVFANVENDNIEVLKAGRVKANEDLMVVKK</sequence>
<dbReference type="AlphaFoldDB" id="A0A6N2U1K6"/>
<keyword evidence="4" id="KW-0808">Transferase</keyword>
<protein>
    <submittedName>
        <fullName evidence="7">PTS system glucoside-specific EIICBA component</fullName>
    </submittedName>
</protein>
<evidence type="ECO:0000313" key="7">
    <source>
        <dbReference type="EMBL" id="VYT11628.1"/>
    </source>
</evidence>
<dbReference type="GO" id="GO:0005737">
    <property type="term" value="C:cytoplasm"/>
    <property type="evidence" value="ECO:0007669"/>
    <property type="project" value="UniProtKB-SubCell"/>
</dbReference>
<dbReference type="InterPro" id="IPR001127">
    <property type="entry name" value="PTS_EIIA_1_perm"/>
</dbReference>
<keyword evidence="3" id="KW-0762">Sugar transport</keyword>
<dbReference type="FunFam" id="2.70.70.10:FF:000001">
    <property type="entry name" value="PTS system glucose-specific IIA component"/>
    <property type="match status" value="1"/>
</dbReference>
<evidence type="ECO:0000256" key="4">
    <source>
        <dbReference type="ARBA" id="ARBA00022679"/>
    </source>
</evidence>
<keyword evidence="6" id="KW-0418">Kinase</keyword>
<dbReference type="GO" id="GO:0016301">
    <property type="term" value="F:kinase activity"/>
    <property type="evidence" value="ECO:0007669"/>
    <property type="project" value="UniProtKB-KW"/>
</dbReference>
<keyword evidence="2" id="KW-0813">Transport</keyword>
<dbReference type="GeneID" id="69470574"/>
<name>A0A6N2U1K6_9FIRM</name>
<evidence type="ECO:0000256" key="3">
    <source>
        <dbReference type="ARBA" id="ARBA00022597"/>
    </source>
</evidence>
<dbReference type="PANTHER" id="PTHR45008">
    <property type="entry name" value="PTS SYSTEM GLUCOSE-SPECIFIC EIIA COMPONENT"/>
    <property type="match status" value="1"/>
</dbReference>
<reference evidence="7" key="1">
    <citation type="submission" date="2019-11" db="EMBL/GenBank/DDBJ databases">
        <authorList>
            <person name="Feng L."/>
        </authorList>
    </citation>
    <scope>NUCLEOTIDE SEQUENCE</scope>
    <source>
        <strain evidence="7">AcaccaeLFYP115</strain>
    </source>
</reference>
<comment type="subcellular location">
    <subcellularLocation>
        <location evidence="1">Cytoplasm</location>
    </subcellularLocation>
</comment>
<proteinExistence type="predicted"/>
<dbReference type="SUPFAM" id="SSF51261">
    <property type="entry name" value="Duplicated hybrid motif"/>
    <property type="match status" value="1"/>
</dbReference>
<dbReference type="InterPro" id="IPR050890">
    <property type="entry name" value="PTS_EIIA_component"/>
</dbReference>
<dbReference type="GO" id="GO:0009401">
    <property type="term" value="P:phosphoenolpyruvate-dependent sugar phosphotransferase system"/>
    <property type="evidence" value="ECO:0007669"/>
    <property type="project" value="UniProtKB-KW"/>
</dbReference>
<accession>A0A6N2U1K6</accession>
<evidence type="ECO:0000256" key="6">
    <source>
        <dbReference type="ARBA" id="ARBA00022777"/>
    </source>
</evidence>
<dbReference type="PROSITE" id="PS51093">
    <property type="entry name" value="PTS_EIIA_TYPE_1"/>
    <property type="match status" value="1"/>
</dbReference>
<organism evidence="7">
    <name type="scientific">Anaerostipes caccae</name>
    <dbReference type="NCBI Taxonomy" id="105841"/>
    <lineage>
        <taxon>Bacteria</taxon>
        <taxon>Bacillati</taxon>
        <taxon>Bacillota</taxon>
        <taxon>Clostridia</taxon>
        <taxon>Lachnospirales</taxon>
        <taxon>Lachnospiraceae</taxon>
        <taxon>Anaerostipes</taxon>
    </lineage>
</organism>
<evidence type="ECO:0000256" key="5">
    <source>
        <dbReference type="ARBA" id="ARBA00022683"/>
    </source>
</evidence>
<dbReference type="RefSeq" id="WP_006567380.1">
    <property type="nucleotide sequence ID" value="NZ_BAABRZ010000001.1"/>
</dbReference>
<dbReference type="PANTHER" id="PTHR45008:SF1">
    <property type="entry name" value="PTS SYSTEM GLUCOSE-SPECIFIC EIIA COMPONENT"/>
    <property type="match status" value="1"/>
</dbReference>
<evidence type="ECO:0000256" key="2">
    <source>
        <dbReference type="ARBA" id="ARBA00022448"/>
    </source>
</evidence>
<dbReference type="EMBL" id="CACRSQ010000003">
    <property type="protein sequence ID" value="VYT11628.1"/>
    <property type="molecule type" value="Genomic_DNA"/>
</dbReference>
<evidence type="ECO:0000256" key="1">
    <source>
        <dbReference type="ARBA" id="ARBA00004496"/>
    </source>
</evidence>
<dbReference type="Gene3D" id="2.70.70.10">
    <property type="entry name" value="Glucose Permease (Domain IIA)"/>
    <property type="match status" value="1"/>
</dbReference>
<keyword evidence="5" id="KW-0598">Phosphotransferase system</keyword>
<dbReference type="Pfam" id="PF00358">
    <property type="entry name" value="PTS_EIIA_1"/>
    <property type="match status" value="1"/>
</dbReference>
<dbReference type="InterPro" id="IPR011055">
    <property type="entry name" value="Dup_hybrid_motif"/>
</dbReference>
<dbReference type="NCBIfam" id="TIGR00830">
    <property type="entry name" value="PTBA"/>
    <property type="match status" value="1"/>
</dbReference>
<gene>
    <name evidence="7" type="primary">glcB_1</name>
    <name evidence="7" type="ORF">ACLFYP115_01709</name>
</gene>